<feature type="region of interest" description="Disordered" evidence="1">
    <location>
        <begin position="52"/>
        <end position="72"/>
    </location>
</feature>
<dbReference type="AlphaFoldDB" id="A0A448XTB5"/>
<gene>
    <name evidence="2" type="ORF">PXEA_LOCUS37883</name>
</gene>
<evidence type="ECO:0000313" key="2">
    <source>
        <dbReference type="EMBL" id="VEL44443.1"/>
    </source>
</evidence>
<reference evidence="2" key="1">
    <citation type="submission" date="2018-11" db="EMBL/GenBank/DDBJ databases">
        <authorList>
            <consortium name="Pathogen Informatics"/>
        </authorList>
    </citation>
    <scope>NUCLEOTIDE SEQUENCE</scope>
</reference>
<sequence length="103" mass="11093">MLASVRQPHLFCQSKSAPSQFGGGVKSGSGWQQKRLLFTLACQPAGALQLLGPMPQSREPNRPVGTASGLDVTRCRASSQRQMVNAAWNHGLSGWRSSRMIGQ</sequence>
<evidence type="ECO:0000256" key="1">
    <source>
        <dbReference type="SAM" id="MobiDB-lite"/>
    </source>
</evidence>
<evidence type="ECO:0000313" key="3">
    <source>
        <dbReference type="Proteomes" id="UP000784294"/>
    </source>
</evidence>
<accession>A0A448XTB5</accession>
<comment type="caution">
    <text evidence="2">The sequence shown here is derived from an EMBL/GenBank/DDBJ whole genome shotgun (WGS) entry which is preliminary data.</text>
</comment>
<dbReference type="Proteomes" id="UP000784294">
    <property type="component" value="Unassembled WGS sequence"/>
</dbReference>
<name>A0A448XTB5_9PLAT</name>
<proteinExistence type="predicted"/>
<protein>
    <submittedName>
        <fullName evidence="2">Uncharacterized protein</fullName>
    </submittedName>
</protein>
<dbReference type="EMBL" id="CAAALY010299313">
    <property type="protein sequence ID" value="VEL44443.1"/>
    <property type="molecule type" value="Genomic_DNA"/>
</dbReference>
<keyword evidence="3" id="KW-1185">Reference proteome</keyword>
<organism evidence="2 3">
    <name type="scientific">Protopolystoma xenopodis</name>
    <dbReference type="NCBI Taxonomy" id="117903"/>
    <lineage>
        <taxon>Eukaryota</taxon>
        <taxon>Metazoa</taxon>
        <taxon>Spiralia</taxon>
        <taxon>Lophotrochozoa</taxon>
        <taxon>Platyhelminthes</taxon>
        <taxon>Monogenea</taxon>
        <taxon>Polyopisthocotylea</taxon>
        <taxon>Polystomatidea</taxon>
        <taxon>Polystomatidae</taxon>
        <taxon>Protopolystoma</taxon>
    </lineage>
</organism>